<dbReference type="GO" id="GO:0006878">
    <property type="term" value="P:intracellular copper ion homeostasis"/>
    <property type="evidence" value="ECO:0007669"/>
    <property type="project" value="TreeGrafter"/>
</dbReference>
<dbReference type="GO" id="GO:0005886">
    <property type="term" value="C:plasma membrane"/>
    <property type="evidence" value="ECO:0007669"/>
    <property type="project" value="TreeGrafter"/>
</dbReference>
<dbReference type="GO" id="GO:0060003">
    <property type="term" value="P:copper ion export"/>
    <property type="evidence" value="ECO:0007669"/>
    <property type="project" value="TreeGrafter"/>
</dbReference>
<organism evidence="3 4">
    <name type="scientific">Macrostomum lignano</name>
    <dbReference type="NCBI Taxonomy" id="282301"/>
    <lineage>
        <taxon>Eukaryota</taxon>
        <taxon>Metazoa</taxon>
        <taxon>Spiralia</taxon>
        <taxon>Lophotrochozoa</taxon>
        <taxon>Platyhelminthes</taxon>
        <taxon>Rhabditophora</taxon>
        <taxon>Macrostomorpha</taxon>
        <taxon>Macrostomida</taxon>
        <taxon>Macrostomidae</taxon>
        <taxon>Macrostomum</taxon>
    </lineage>
</organism>
<dbReference type="SUPFAM" id="SSF56784">
    <property type="entry name" value="HAD-like"/>
    <property type="match status" value="1"/>
</dbReference>
<dbReference type="AlphaFoldDB" id="A0A1I8FGA0"/>
<dbReference type="GO" id="GO:0015677">
    <property type="term" value="P:copper ion import"/>
    <property type="evidence" value="ECO:0007669"/>
    <property type="project" value="TreeGrafter"/>
</dbReference>
<dbReference type="WBParaSite" id="maker-unitig_33739-snap-gene-0.1-mRNA-1">
    <property type="protein sequence ID" value="maker-unitig_33739-snap-gene-0.1-mRNA-1"/>
    <property type="gene ID" value="maker-unitig_33739-snap-gene-0.1"/>
</dbReference>
<sequence length="273" mass="29367">RWHRHQQHERIFWEHAFKLAITVTLHCLPVRLRLGHSNRRVMQAAKRTAKPLSCCTLAASPGWPGVRVRPSQAEAKLAVHGPHSALAAKVCLLTGAIRKTALAIAREVGIKIVFAEHKVSKVQQFQRDPKARVAMIGDGLTISPALAQADAPTWLLKLPMLSSFATISSDVVAGNLAEHRDGSRSRPQPASAATWQRPSEDSMRDGGFTDRPLRRDEVQGVPRFEHFANQHPPTPAAPAAPVSTATLAASPFAGVLSRLSGGGLSGGLGAFVQ</sequence>
<evidence type="ECO:0000313" key="3">
    <source>
        <dbReference type="Proteomes" id="UP000095280"/>
    </source>
</evidence>
<keyword evidence="1" id="KW-1278">Translocase</keyword>
<dbReference type="GO" id="GO:0043682">
    <property type="term" value="F:P-type divalent copper transporter activity"/>
    <property type="evidence" value="ECO:0007669"/>
    <property type="project" value="TreeGrafter"/>
</dbReference>
<dbReference type="GO" id="GO:0005802">
    <property type="term" value="C:trans-Golgi network"/>
    <property type="evidence" value="ECO:0007669"/>
    <property type="project" value="TreeGrafter"/>
</dbReference>
<dbReference type="Gene3D" id="3.40.50.1000">
    <property type="entry name" value="HAD superfamily/HAD-like"/>
    <property type="match status" value="1"/>
</dbReference>
<protein>
    <submittedName>
        <fullName evidence="4">Alba domain-containing protein</fullName>
    </submittedName>
</protein>
<dbReference type="InterPro" id="IPR023214">
    <property type="entry name" value="HAD_sf"/>
</dbReference>
<reference evidence="4" key="1">
    <citation type="submission" date="2016-11" db="UniProtKB">
        <authorList>
            <consortium name="WormBaseParasite"/>
        </authorList>
    </citation>
    <scope>IDENTIFICATION</scope>
</reference>
<accession>A0A1I8FGA0</accession>
<dbReference type="Proteomes" id="UP000095280">
    <property type="component" value="Unplaced"/>
</dbReference>
<feature type="compositionally biased region" description="Basic and acidic residues" evidence="2">
    <location>
        <begin position="198"/>
        <end position="213"/>
    </location>
</feature>
<evidence type="ECO:0000256" key="1">
    <source>
        <dbReference type="ARBA" id="ARBA00022967"/>
    </source>
</evidence>
<proteinExistence type="predicted"/>
<dbReference type="PANTHER" id="PTHR43520">
    <property type="entry name" value="ATP7, ISOFORM B"/>
    <property type="match status" value="1"/>
</dbReference>
<evidence type="ECO:0000256" key="2">
    <source>
        <dbReference type="SAM" id="MobiDB-lite"/>
    </source>
</evidence>
<name>A0A1I8FGA0_9PLAT</name>
<keyword evidence="3" id="KW-1185">Reference proteome</keyword>
<dbReference type="GO" id="GO:0005507">
    <property type="term" value="F:copper ion binding"/>
    <property type="evidence" value="ECO:0007669"/>
    <property type="project" value="TreeGrafter"/>
</dbReference>
<feature type="compositionally biased region" description="Polar residues" evidence="2">
    <location>
        <begin position="185"/>
        <end position="197"/>
    </location>
</feature>
<dbReference type="InterPro" id="IPR036412">
    <property type="entry name" value="HAD-like_sf"/>
</dbReference>
<evidence type="ECO:0000313" key="4">
    <source>
        <dbReference type="WBParaSite" id="maker-unitig_33739-snap-gene-0.1-mRNA-1"/>
    </source>
</evidence>
<feature type="region of interest" description="Disordered" evidence="2">
    <location>
        <begin position="178"/>
        <end position="213"/>
    </location>
</feature>
<dbReference type="PANTHER" id="PTHR43520:SF8">
    <property type="entry name" value="P-TYPE CU(+) TRANSPORTER"/>
    <property type="match status" value="1"/>
</dbReference>